<keyword evidence="1" id="KW-0945">Host-virus interaction</keyword>
<feature type="chain" id="PRO_5014401088" description="Pherophorin domain-containing protein" evidence="3">
    <location>
        <begin position="24"/>
        <end position="603"/>
    </location>
</feature>
<dbReference type="GeneID" id="5729286"/>
<evidence type="ECO:0000259" key="4">
    <source>
        <dbReference type="Pfam" id="PF12499"/>
    </source>
</evidence>
<feature type="domain" description="Pherophorin" evidence="4">
    <location>
        <begin position="445"/>
        <end position="594"/>
    </location>
</feature>
<reference evidence="5 6" key="1">
    <citation type="journal article" date="2007" name="Science">
        <title>The Chlamydomonas genome reveals the evolution of key animal and plant functions.</title>
        <authorList>
            <person name="Merchant S.S."/>
            <person name="Prochnik S.E."/>
            <person name="Vallon O."/>
            <person name="Harris E.H."/>
            <person name="Karpowicz S.J."/>
            <person name="Witman G.B."/>
            <person name="Terry A."/>
            <person name="Salamov A."/>
            <person name="Fritz-Laylin L.K."/>
            <person name="Marechal-Drouard L."/>
            <person name="Marshall W.F."/>
            <person name="Qu L.H."/>
            <person name="Nelson D.R."/>
            <person name="Sanderfoot A.A."/>
            <person name="Spalding M.H."/>
            <person name="Kapitonov V.V."/>
            <person name="Ren Q."/>
            <person name="Ferris P."/>
            <person name="Lindquist E."/>
            <person name="Shapiro H."/>
            <person name="Lucas S.M."/>
            <person name="Grimwood J."/>
            <person name="Schmutz J."/>
            <person name="Cardol P."/>
            <person name="Cerutti H."/>
            <person name="Chanfreau G."/>
            <person name="Chen C.L."/>
            <person name="Cognat V."/>
            <person name="Croft M.T."/>
            <person name="Dent R."/>
            <person name="Dutcher S."/>
            <person name="Fernandez E."/>
            <person name="Fukuzawa H."/>
            <person name="Gonzalez-Ballester D."/>
            <person name="Gonzalez-Halphen D."/>
            <person name="Hallmann A."/>
            <person name="Hanikenne M."/>
            <person name="Hippler M."/>
            <person name="Inwood W."/>
            <person name="Jabbari K."/>
            <person name="Kalanon M."/>
            <person name="Kuras R."/>
            <person name="Lefebvre P.A."/>
            <person name="Lemaire S.D."/>
            <person name="Lobanov A.V."/>
            <person name="Lohr M."/>
            <person name="Manuell A."/>
            <person name="Meier I."/>
            <person name="Mets L."/>
            <person name="Mittag M."/>
            <person name="Mittelmeier T."/>
            <person name="Moroney J.V."/>
            <person name="Moseley J."/>
            <person name="Napoli C."/>
            <person name="Nedelcu A.M."/>
            <person name="Niyogi K."/>
            <person name="Novoselov S.V."/>
            <person name="Paulsen I.T."/>
            <person name="Pazour G."/>
            <person name="Purton S."/>
            <person name="Ral J.P."/>
            <person name="Riano-Pachon D.M."/>
            <person name="Riekhof W."/>
            <person name="Rymarquis L."/>
            <person name="Schroda M."/>
            <person name="Stern D."/>
            <person name="Umen J."/>
            <person name="Willows R."/>
            <person name="Wilson N."/>
            <person name="Zimmer S.L."/>
            <person name="Allmer J."/>
            <person name="Balk J."/>
            <person name="Bisova K."/>
            <person name="Chen C.J."/>
            <person name="Elias M."/>
            <person name="Gendler K."/>
            <person name="Hauser C."/>
            <person name="Lamb M.R."/>
            <person name="Ledford H."/>
            <person name="Long J.C."/>
            <person name="Minagawa J."/>
            <person name="Page M.D."/>
            <person name="Pan J."/>
            <person name="Pootakham W."/>
            <person name="Roje S."/>
            <person name="Rose A."/>
            <person name="Stahlberg E."/>
            <person name="Terauchi A.M."/>
            <person name="Yang P."/>
            <person name="Ball S."/>
            <person name="Bowler C."/>
            <person name="Dieckmann C.L."/>
            <person name="Gladyshev V.N."/>
            <person name="Green P."/>
            <person name="Jorgensen R."/>
            <person name="Mayfield S."/>
            <person name="Mueller-Roeber B."/>
            <person name="Rajamani S."/>
            <person name="Sayre R.T."/>
            <person name="Brokstein P."/>
            <person name="Dubchak I."/>
            <person name="Goodstein D."/>
            <person name="Hornick L."/>
            <person name="Huang Y.W."/>
            <person name="Jhaveri J."/>
            <person name="Luo Y."/>
            <person name="Martinez D."/>
            <person name="Ngau W.C."/>
            <person name="Otillar B."/>
            <person name="Poliakov A."/>
            <person name="Porter A."/>
            <person name="Szajkowski L."/>
            <person name="Werner G."/>
            <person name="Zhou K."/>
            <person name="Grigoriev I.V."/>
            <person name="Rokhsar D.S."/>
            <person name="Grossman A.R."/>
        </authorList>
    </citation>
    <scope>NUCLEOTIDE SEQUENCE [LARGE SCALE GENOMIC DNA]</scope>
    <source>
        <strain evidence="6">CC-503</strain>
    </source>
</reference>
<evidence type="ECO:0000256" key="2">
    <source>
        <dbReference type="SAM" id="MobiDB-lite"/>
    </source>
</evidence>
<keyword evidence="6" id="KW-1185">Reference proteome</keyword>
<sequence length="603" mass="62292">MTSRMTSSLAFLALTLLAVGASAQPQSGLYTNFPFCKCIKTPTAYRLSPTVKSVGSSTYCFTLNVNVPAGCNNYCCNKADLKKIEINAFQACDVFSPPVKATINGVPTKVAPAFTTPKDGPVGSATLVLTQLGLGLASDGAEICITLGLNKNGKGCTTLEELCVPPAGMPAGVCTAALFDSQNDCCPLSQANVPSPPPPSPPPPSPPPPSPPPPSPPPPSPPPPSPPPPPPPPSPPPPSPPPPPPPSPPPPPPPSPPPPPPPSPPPPSPPPPSPPPPSPPPPSPPPPSPPPPSPPPPSPPPPSPPPPCEVCVYLTLVPPANDPFQYRFDAATCDDAATAISQDIELLAEDLQARISVPFTLTECTETSIKVCGEFFSNEDGALLEPDIQNIYLDQWLQIITGAQCPAFLAGYTIVVSIASANPDVPSACLSGVLSTGCSPETVLFPKCECTTTPYNMPFAVNPVITTTPGRKTGSTAYCFKLASVTPSNPSSFCGKTTTINKLEFFADDTKRRKVTGVGLKPAGSATTTWRDPIWDTPGQNTLRATNVNWSSAQADGGQVCLELTVPLADFCLGSADGSSCWVTLFDGSRTCCPTALTSITAP</sequence>
<keyword evidence="3" id="KW-0732">Signal</keyword>
<dbReference type="RefSeq" id="XP_042914656.1">
    <property type="nucleotide sequence ID" value="XM_043072197.1"/>
</dbReference>
<dbReference type="EMBL" id="CM008978">
    <property type="protein sequence ID" value="PNW70388.1"/>
    <property type="molecule type" value="Genomic_DNA"/>
</dbReference>
<dbReference type="PANTHER" id="PTHR13037:SF24">
    <property type="entry name" value="POLYCOMB PROTEIN PCL-RELATED"/>
    <property type="match status" value="1"/>
</dbReference>
<proteinExistence type="predicted"/>
<evidence type="ECO:0000256" key="1">
    <source>
        <dbReference type="ARBA" id="ARBA00022581"/>
    </source>
</evidence>
<feature type="compositionally biased region" description="Pro residues" evidence="2">
    <location>
        <begin position="194"/>
        <end position="304"/>
    </location>
</feature>
<name>A0A2K3CQ34_CHLRE</name>
<dbReference type="Gramene" id="PNW70388">
    <property type="protein sequence ID" value="PNW70388"/>
    <property type="gene ID" value="CHLRE_17g717850v5"/>
</dbReference>
<organism evidence="5 6">
    <name type="scientific">Chlamydomonas reinhardtii</name>
    <name type="common">Chlamydomonas smithii</name>
    <dbReference type="NCBI Taxonomy" id="3055"/>
    <lineage>
        <taxon>Eukaryota</taxon>
        <taxon>Viridiplantae</taxon>
        <taxon>Chlorophyta</taxon>
        <taxon>core chlorophytes</taxon>
        <taxon>Chlorophyceae</taxon>
        <taxon>CS clade</taxon>
        <taxon>Chlamydomonadales</taxon>
        <taxon>Chlamydomonadaceae</taxon>
        <taxon>Chlamydomonas</taxon>
    </lineage>
</organism>
<accession>A0A2K3CQ34</accession>
<evidence type="ECO:0000313" key="5">
    <source>
        <dbReference type="EMBL" id="PNW70388.1"/>
    </source>
</evidence>
<protein>
    <recommendedName>
        <fullName evidence="4">Pherophorin domain-containing protein</fullName>
    </recommendedName>
</protein>
<dbReference type="AlphaFoldDB" id="A0A2K3CQ34"/>
<dbReference type="PANTHER" id="PTHR13037">
    <property type="entry name" value="FORMIN"/>
    <property type="match status" value="1"/>
</dbReference>
<feature type="domain" description="Pherophorin" evidence="4">
    <location>
        <begin position="33"/>
        <end position="187"/>
    </location>
</feature>
<dbReference type="PRINTS" id="PR01217">
    <property type="entry name" value="PRICHEXTENSN"/>
</dbReference>
<dbReference type="InParanoid" id="A0A2K3CQ34"/>
<dbReference type="InterPro" id="IPR024616">
    <property type="entry name" value="Pherophorin"/>
</dbReference>
<feature type="signal peptide" evidence="3">
    <location>
        <begin position="1"/>
        <end position="23"/>
    </location>
</feature>
<evidence type="ECO:0000256" key="3">
    <source>
        <dbReference type="SAM" id="SignalP"/>
    </source>
</evidence>
<dbReference type="Proteomes" id="UP000006906">
    <property type="component" value="Chromosome 17"/>
</dbReference>
<gene>
    <name evidence="5" type="ORF">CHLRE_17g717850v5</name>
</gene>
<feature type="region of interest" description="Disordered" evidence="2">
    <location>
        <begin position="189"/>
        <end position="304"/>
    </location>
</feature>
<dbReference type="OrthoDB" id="530420at2759"/>
<evidence type="ECO:0000313" key="6">
    <source>
        <dbReference type="Proteomes" id="UP000006906"/>
    </source>
</evidence>
<dbReference type="Pfam" id="PF12499">
    <property type="entry name" value="DUF3707"/>
    <property type="match status" value="2"/>
</dbReference>
<dbReference type="KEGG" id="cre:CHLRE_17g717850v5"/>